<dbReference type="EMBL" id="JACIBX010000002">
    <property type="protein sequence ID" value="MBB3711498.1"/>
    <property type="molecule type" value="Genomic_DNA"/>
</dbReference>
<keyword evidence="3" id="KW-1185">Reference proteome</keyword>
<dbReference type="Proteomes" id="UP000576152">
    <property type="component" value="Unassembled WGS sequence"/>
</dbReference>
<evidence type="ECO:0000313" key="3">
    <source>
        <dbReference type="Proteomes" id="UP000576152"/>
    </source>
</evidence>
<reference evidence="2 3" key="1">
    <citation type="submission" date="2020-08" db="EMBL/GenBank/DDBJ databases">
        <title>Genomic Encyclopedia of Type Strains, Phase III (KMG-III): the genomes of soil and plant-associated and newly described type strains.</title>
        <authorList>
            <person name="Whitman W."/>
        </authorList>
    </citation>
    <scope>NUCLEOTIDE SEQUENCE [LARGE SCALE GENOMIC DNA]</scope>
    <source>
        <strain evidence="2 3">CECT 8572</strain>
    </source>
</reference>
<dbReference type="Pfam" id="PF00583">
    <property type="entry name" value="Acetyltransf_1"/>
    <property type="match status" value="1"/>
</dbReference>
<dbReference type="InterPro" id="IPR000182">
    <property type="entry name" value="GNAT_dom"/>
</dbReference>
<proteinExistence type="predicted"/>
<evidence type="ECO:0000259" key="1">
    <source>
        <dbReference type="PROSITE" id="PS51186"/>
    </source>
</evidence>
<sequence length="164" mass="17975">MEIRPALPDDVPELADLHVTCWAETYPGLVPVEEIARFDRNMRLRQWEQQIARGTSRIVIAPGAGFAQLGPQREAALAARGFKEELYALYLTRAAQGCGLGRALFAAALGPAPGPLSAMVLGGNDRACRFYETTGAWLAERRPERIGEARIIDLLYLWDAAPAL</sequence>
<dbReference type="SUPFAM" id="SSF55729">
    <property type="entry name" value="Acyl-CoA N-acyltransferases (Nat)"/>
    <property type="match status" value="1"/>
</dbReference>
<organism evidence="2 3">
    <name type="scientific">Limimaricola variabilis</name>
    <dbReference type="NCBI Taxonomy" id="1492771"/>
    <lineage>
        <taxon>Bacteria</taxon>
        <taxon>Pseudomonadati</taxon>
        <taxon>Pseudomonadota</taxon>
        <taxon>Alphaproteobacteria</taxon>
        <taxon>Rhodobacterales</taxon>
        <taxon>Paracoccaceae</taxon>
        <taxon>Limimaricola</taxon>
    </lineage>
</organism>
<dbReference type="PROSITE" id="PS51186">
    <property type="entry name" value="GNAT"/>
    <property type="match status" value="1"/>
</dbReference>
<feature type="domain" description="N-acetyltransferase" evidence="1">
    <location>
        <begin position="1"/>
        <end position="164"/>
    </location>
</feature>
<evidence type="ECO:0000313" key="2">
    <source>
        <dbReference type="EMBL" id="MBB3711498.1"/>
    </source>
</evidence>
<dbReference type="InterPro" id="IPR016181">
    <property type="entry name" value="Acyl_CoA_acyltransferase"/>
</dbReference>
<name>A0ABR6HLU5_9RHOB</name>
<dbReference type="Gene3D" id="3.40.630.30">
    <property type="match status" value="1"/>
</dbReference>
<comment type="caution">
    <text evidence="2">The sequence shown here is derived from an EMBL/GenBank/DDBJ whole genome shotgun (WGS) entry which is preliminary data.</text>
</comment>
<protein>
    <submittedName>
        <fullName evidence="2">GNAT superfamily N-acetyltransferase</fullName>
    </submittedName>
</protein>
<dbReference type="RefSeq" id="WP_183470528.1">
    <property type="nucleotide sequence ID" value="NZ_JACIBX010000002.1"/>
</dbReference>
<accession>A0ABR6HLU5</accession>
<gene>
    <name evidence="2" type="ORF">FHS00_001060</name>
</gene>